<dbReference type="PANTHER" id="PTHR12975:SF6">
    <property type="entry name" value="TRAFFICKING PROTEIN PARTICLE COMPLEX SUBUNIT 8"/>
    <property type="match status" value="1"/>
</dbReference>
<evidence type="ECO:0000313" key="3">
    <source>
        <dbReference type="Proteomes" id="UP000717585"/>
    </source>
</evidence>
<protein>
    <submittedName>
        <fullName evidence="2">TRAPP III complex, Trs85</fullName>
    </submittedName>
</protein>
<proteinExistence type="predicted"/>
<accession>A0A8J6E4G6</accession>
<dbReference type="InterPro" id="IPR024420">
    <property type="entry name" value="TRAPP_III_complex_Trs85"/>
</dbReference>
<keyword evidence="3" id="KW-1185">Reference proteome</keyword>
<feature type="compositionally biased region" description="Polar residues" evidence="1">
    <location>
        <begin position="1305"/>
        <end position="1319"/>
    </location>
</feature>
<comment type="caution">
    <text evidence="2">The sequence shown here is derived from an EMBL/GenBank/DDBJ whole genome shotgun (WGS) entry which is preliminary data.</text>
</comment>
<sequence>MTPFHAVINDAISSQFAPTVVVFATEAAEAAVRERYSTDVVGLLRCADSFTDLNIPIDPVLIRVDREKTTISSLRIKFVRIDQIGPLKIEEVHSYISTIVSEHEPDDVDQLRTIRTKADAADATSASFQKNGTLSCFANEIIRATHSGAADTTDYPMAALCCCLSSDPDPAKTMRGMYLHKKPTYPWGKHMDGTMGVGYLVLHDGEDDGFDAVLTRLKQQLGPSSVYGATLESSPTNTAAVAPYTDAVTRYRALAFRDSADYAAALSVAQHEDKLPAEETTAGIRDAVRKIAEHIVVRSMCNQIPLLHTAVNSLQPLRMTLKSLSRGLRSPKTDGAASIPQGSGAHNIPPAEYGRKLLADMYACLGFYDPARELYAAIRSKKTRTDEDIVVPAAVERTAWTHVLAGQWSQAIPLLHEAADLYLTTAPKSGTLTSPGKLCRVRALVVLAACYSTAVAPSHEAANSAATAATSFGQPLPAVAAPLLELAGTFHLQARRLRKAALHLYMASHRYNQMGSAAHSYRVLFTALRAAPQWKELRLAHSWALWQSAATLGISTDAHVADLAALAAGDEAQQKQVLEALARQRGDGRSPTPIRLTNPAARLVACGRLCDRMPTPLLPLSGEAWNTAHNWTTAAPALARQLCPALSAARDRWAPAEAFAGDVAVLHVQWANPYRLRLDVAEVAVRLTLTVDGTATPLTVPVAWVQNKGSKAVELAPRTSFRGRLGLLVDPSWVRATVAVVGLDFSIVNLAMKCAEDFSLPLMTVSRSAKVQAKHPNPQLSLNVMPYVPRIDAKVTGLTPASAAVVHNYVSLDLSQRNAYSGMLVQGEFTVIRGPAGIGSSNDESAAPDAPVTIATSHRAFLHFGQHETPLDPATAPYPPTVADAAFLNGQNLFIEPKPAHMAEATITIPPVPAGAKTLVPFTLLVPPVDQGNTKLKIDFAVESCGRVCTATVELMAHPAIQTEVLPTAGSAALVAHCTLDNKTPLTIQTVGMVASSGHWEPASTVEGAEIMSNSNAVLSLELSMSDGGVRGAVVQHIEPQYPLSADTVGAFLQYARLDRNRNQLSETQAAINTAVRVVSEAPPAYIDSKEKDGSNAETPFERHRRRHSAITTNRAGLAADVAIAWTAVGEGVSFFGLTPIVDIVSDTTETGSLPRAAETFTSTGWRPSKHFMAESIPLVASLSVDTEGDGLPFPRVVPVRIMARNVSAVQMTINVSATDDRPPQTVMEGKGEVVSNPMAQLMFAGATDLSFEGVMPGAEIVTEVVAVIMGPGEFDLSEHILVGADMEFEKIESTLPRLEADSLDTPSESRSSGTLTPVSADFQSTTMKMTQEHPVKAAFDGSRGFICCDMQGRRIAEIVEVSDHVDCVRLVGTTLLRVA</sequence>
<evidence type="ECO:0000313" key="2">
    <source>
        <dbReference type="EMBL" id="KAG9394432.1"/>
    </source>
</evidence>
<dbReference type="Pfam" id="PF12739">
    <property type="entry name" value="TRAPPC-Trs85"/>
    <property type="match status" value="1"/>
</dbReference>
<reference evidence="2" key="1">
    <citation type="submission" date="2021-05" db="EMBL/GenBank/DDBJ databases">
        <title>A free-living protist that lacks canonical eukaryotic 1 DNA replication and segregation systems.</title>
        <authorList>
            <person name="Salas-Leiva D.E."/>
            <person name="Tromer E.C."/>
            <person name="Curtis B.A."/>
            <person name="Jerlstrom-Hultqvist J."/>
            <person name="Kolisko M."/>
            <person name="Yi Z."/>
            <person name="Salas-Leiva J.S."/>
            <person name="Gallot-Lavallee L."/>
            <person name="Kops G.J.P.L."/>
            <person name="Archibald J.M."/>
            <person name="Simpson A.G.B."/>
            <person name="Roger A.J."/>
        </authorList>
    </citation>
    <scope>NUCLEOTIDE SEQUENCE</scope>
    <source>
        <strain evidence="2">BICM</strain>
    </source>
</reference>
<dbReference type="GO" id="GO:1990072">
    <property type="term" value="C:TRAPPIII protein complex"/>
    <property type="evidence" value="ECO:0007669"/>
    <property type="project" value="TreeGrafter"/>
</dbReference>
<organism evidence="2 3">
    <name type="scientific">Carpediemonas membranifera</name>
    <dbReference type="NCBI Taxonomy" id="201153"/>
    <lineage>
        <taxon>Eukaryota</taxon>
        <taxon>Metamonada</taxon>
        <taxon>Carpediemonas-like organisms</taxon>
        <taxon>Carpediemonas</taxon>
    </lineage>
</organism>
<dbReference type="PANTHER" id="PTHR12975">
    <property type="entry name" value="TRANSPORT PROTEIN TRAPP"/>
    <property type="match status" value="1"/>
</dbReference>
<dbReference type="EMBL" id="JAHDYR010000015">
    <property type="protein sequence ID" value="KAG9394432.1"/>
    <property type="molecule type" value="Genomic_DNA"/>
</dbReference>
<gene>
    <name evidence="2" type="ORF">J8273_4097</name>
</gene>
<feature type="region of interest" description="Disordered" evidence="1">
    <location>
        <begin position="1087"/>
        <end position="1108"/>
    </location>
</feature>
<evidence type="ECO:0000256" key="1">
    <source>
        <dbReference type="SAM" id="MobiDB-lite"/>
    </source>
</evidence>
<dbReference type="Proteomes" id="UP000717585">
    <property type="component" value="Unassembled WGS sequence"/>
</dbReference>
<name>A0A8J6E4G6_9EUKA</name>
<feature type="region of interest" description="Disordered" evidence="1">
    <location>
        <begin position="1298"/>
        <end position="1319"/>
    </location>
</feature>